<evidence type="ECO:0000256" key="5">
    <source>
        <dbReference type="ARBA" id="ARBA00023143"/>
    </source>
</evidence>
<evidence type="ECO:0000259" key="8">
    <source>
        <dbReference type="Pfam" id="PF07195"/>
    </source>
</evidence>
<dbReference type="Pfam" id="PF02465">
    <property type="entry name" value="FliD_N"/>
    <property type="match status" value="1"/>
</dbReference>
<dbReference type="Proteomes" id="UP000587760">
    <property type="component" value="Unassembled WGS sequence"/>
</dbReference>
<keyword evidence="10" id="KW-1185">Reference proteome</keyword>
<evidence type="ECO:0000256" key="4">
    <source>
        <dbReference type="ARBA" id="ARBA00023054"/>
    </source>
</evidence>
<reference evidence="9 10" key="1">
    <citation type="submission" date="2020-08" db="EMBL/GenBank/DDBJ databases">
        <title>Genomic Encyclopedia of Type Strains, Phase IV (KMG-IV): sequencing the most valuable type-strain genomes for metagenomic binning, comparative biology and taxonomic classification.</title>
        <authorList>
            <person name="Goeker M."/>
        </authorList>
    </citation>
    <scope>NUCLEOTIDE SEQUENCE [LARGE SCALE GENOMIC DNA]</scope>
    <source>
        <strain evidence="9 10">DSM 2461</strain>
    </source>
</reference>
<dbReference type="RefSeq" id="WP_184742772.1">
    <property type="nucleotide sequence ID" value="NZ_JACHGJ010000001.1"/>
</dbReference>
<dbReference type="InterPro" id="IPR003481">
    <property type="entry name" value="FliD_N"/>
</dbReference>
<protein>
    <recommendedName>
        <fullName evidence="6">Flagellar hook-associated protein 2</fullName>
        <shortName evidence="6">HAP2</shortName>
    </recommendedName>
    <alternativeName>
        <fullName evidence="6">Flagellar cap protein</fullName>
    </alternativeName>
</protein>
<dbReference type="GO" id="GO:0007155">
    <property type="term" value="P:cell adhesion"/>
    <property type="evidence" value="ECO:0007669"/>
    <property type="project" value="InterPro"/>
</dbReference>
<comment type="caution">
    <text evidence="9">The sequence shown here is derived from an EMBL/GenBank/DDBJ whole genome shotgun (WGS) entry which is preliminary data.</text>
</comment>
<comment type="function">
    <text evidence="6">Required for morphogenesis and for the elongation of the flagellar filament by facilitating polymerization of the flagellin monomers at the tip of growing filament. Forms a capping structure, which prevents flagellin subunits (transported through the central channel of the flagellum) from leaking out without polymerization at the distal end.</text>
</comment>
<keyword evidence="5 6" id="KW-0975">Bacterial flagellum</keyword>
<keyword evidence="6" id="KW-0574">Periplasm</keyword>
<comment type="subunit">
    <text evidence="3 6">Homopentamer.</text>
</comment>
<dbReference type="NCBIfam" id="NF005188">
    <property type="entry name" value="PRK06664.1"/>
    <property type="match status" value="1"/>
</dbReference>
<keyword evidence="9" id="KW-0282">Flagellum</keyword>
<comment type="subcellular location">
    <subcellularLocation>
        <location evidence="1">Bacterial flagellum</location>
    </subcellularLocation>
    <subcellularLocation>
        <location evidence="6">Periplasm</location>
    </subcellularLocation>
    <subcellularLocation>
        <location evidence="6">Periplasmic flagellum</location>
    </subcellularLocation>
</comment>
<feature type="domain" description="Flagellar hook-associated protein 2 C-terminal" evidence="8">
    <location>
        <begin position="396"/>
        <end position="656"/>
    </location>
</feature>
<dbReference type="GO" id="GO:0009421">
    <property type="term" value="C:bacterial-type flagellum filament cap"/>
    <property type="evidence" value="ECO:0007669"/>
    <property type="project" value="InterPro"/>
</dbReference>
<evidence type="ECO:0000313" key="10">
    <source>
        <dbReference type="Proteomes" id="UP000587760"/>
    </source>
</evidence>
<sequence>MSDIKIPGVNSDTTLMVEKLMEVERIPLKKLESDLDQIKESKQVWQSLGRTTGELQSATKSLYGFQNPFSEHIATSSKPDILTASASRNAIVEDIELFVKQKASGDRFLSKDLPRDFRVPAGTYSFLIGDEEVSLRYRGGKLEDFARRLNEKDETLLRASVIRNRADSQVLLVESMKTGLSNSLFFQEDAIQFGLDSGLIRQAKGESGEISISASNTKDWEKENNGKFQITDGGIVVKSGASLALPFNAPLKIEDGAVLEIEYSVNLISEDEYKTAPPPGPSVPEVPGITYRGITVESSGYSFAEPEIRSPEPPPHINDMNVFFSNTEKGINPLPEIQDNETRTKVTVPLSASDGSFQSLNIRNNNNYREITLYSAKISNPSRRGDYEPVNPLDRASDAVLEMNGIEVVRDSNTIDDLVTGLTLNVHSSGDEKIDLKIEPDTELAKDQLINFVYRYNELITRLAILTNSDSTNTAIVDEKENYSDDEREEAISQLGMFRGEYSLVRLKNAMQTIVSSPYETIAGPELTLLKQLGISTNETGSGAATDMSRLRGYLEINEETLDQALKENQGAIRDLFGMDTDGDLIIDSGIAKKLDEQLTAYTQTGGFYSTKISRIDYDIENKNDDISDYKDRLASYEESLKRKYGNMEAMLNQLEASGNSIDNFNNQNSNNN</sequence>
<dbReference type="GO" id="GO:0009424">
    <property type="term" value="C:bacterial-type flagellum hook"/>
    <property type="evidence" value="ECO:0007669"/>
    <property type="project" value="UniProtKB-UniRule"/>
</dbReference>
<comment type="similarity">
    <text evidence="2 6">Belongs to the FliD family.</text>
</comment>
<dbReference type="InterPro" id="IPR040026">
    <property type="entry name" value="FliD"/>
</dbReference>
<name>A0A841R4G0_9SPIO</name>
<gene>
    <name evidence="9" type="ORF">HNR50_000329</name>
</gene>
<feature type="domain" description="Flagellar hook-associated protein 2 N-terminal" evidence="7">
    <location>
        <begin position="12"/>
        <end position="105"/>
    </location>
</feature>
<accession>A0A841R4G0</accession>
<evidence type="ECO:0000256" key="3">
    <source>
        <dbReference type="ARBA" id="ARBA00011255"/>
    </source>
</evidence>
<keyword evidence="9" id="KW-0966">Cell projection</keyword>
<feature type="coiled-coil region" evidence="6">
    <location>
        <begin position="620"/>
        <end position="658"/>
    </location>
</feature>
<keyword evidence="9" id="KW-0969">Cilium</keyword>
<evidence type="ECO:0000256" key="2">
    <source>
        <dbReference type="ARBA" id="ARBA00009764"/>
    </source>
</evidence>
<evidence type="ECO:0000259" key="7">
    <source>
        <dbReference type="Pfam" id="PF02465"/>
    </source>
</evidence>
<dbReference type="EMBL" id="JACHGJ010000001">
    <property type="protein sequence ID" value="MBB6478696.1"/>
    <property type="molecule type" value="Genomic_DNA"/>
</dbReference>
<dbReference type="GO" id="GO:0071973">
    <property type="term" value="P:bacterial-type flagellum-dependent cell motility"/>
    <property type="evidence" value="ECO:0007669"/>
    <property type="project" value="TreeGrafter"/>
</dbReference>
<dbReference type="GO" id="GO:0055040">
    <property type="term" value="C:periplasmic flagellum"/>
    <property type="evidence" value="ECO:0007669"/>
    <property type="project" value="UniProtKB-SubCell"/>
</dbReference>
<dbReference type="PANTHER" id="PTHR30288">
    <property type="entry name" value="FLAGELLAR CAP/ASSEMBLY PROTEIN FLID"/>
    <property type="match status" value="1"/>
</dbReference>
<evidence type="ECO:0000256" key="6">
    <source>
        <dbReference type="RuleBase" id="RU362066"/>
    </source>
</evidence>
<dbReference type="Pfam" id="PF07195">
    <property type="entry name" value="FliD_C"/>
    <property type="match status" value="1"/>
</dbReference>
<organism evidence="9 10">
    <name type="scientific">Spirochaeta isovalerica</name>
    <dbReference type="NCBI Taxonomy" id="150"/>
    <lineage>
        <taxon>Bacteria</taxon>
        <taxon>Pseudomonadati</taxon>
        <taxon>Spirochaetota</taxon>
        <taxon>Spirochaetia</taxon>
        <taxon>Spirochaetales</taxon>
        <taxon>Spirochaetaceae</taxon>
        <taxon>Spirochaeta</taxon>
    </lineage>
</organism>
<evidence type="ECO:0000313" key="9">
    <source>
        <dbReference type="EMBL" id="MBB6478696.1"/>
    </source>
</evidence>
<proteinExistence type="inferred from homology"/>
<keyword evidence="4 6" id="KW-0175">Coiled coil</keyword>
<evidence type="ECO:0000256" key="1">
    <source>
        <dbReference type="ARBA" id="ARBA00004365"/>
    </source>
</evidence>
<dbReference type="AlphaFoldDB" id="A0A841R4G0"/>
<dbReference type="InterPro" id="IPR010809">
    <property type="entry name" value="FliD_C"/>
</dbReference>
<dbReference type="PANTHER" id="PTHR30288:SF0">
    <property type="entry name" value="FLAGELLAR HOOK-ASSOCIATED PROTEIN 2"/>
    <property type="match status" value="1"/>
</dbReference>